<comment type="caution">
    <text evidence="1">The sequence shown here is derived from an EMBL/GenBank/DDBJ whole genome shotgun (WGS) entry which is preliminary data.</text>
</comment>
<keyword evidence="2" id="KW-1185">Reference proteome</keyword>
<accession>A0A9N9BPN7</accession>
<dbReference type="Proteomes" id="UP000789375">
    <property type="component" value="Unassembled WGS sequence"/>
</dbReference>
<dbReference type="AlphaFoldDB" id="A0A9N9BPN7"/>
<protein>
    <submittedName>
        <fullName evidence="1">8912_t:CDS:1</fullName>
    </submittedName>
</protein>
<dbReference type="EMBL" id="CAJVPP010001788">
    <property type="protein sequence ID" value="CAG8572909.1"/>
    <property type="molecule type" value="Genomic_DNA"/>
</dbReference>
<feature type="non-terminal residue" evidence="1">
    <location>
        <position position="373"/>
    </location>
</feature>
<reference evidence="1" key="1">
    <citation type="submission" date="2021-06" db="EMBL/GenBank/DDBJ databases">
        <authorList>
            <person name="Kallberg Y."/>
            <person name="Tangrot J."/>
            <person name="Rosling A."/>
        </authorList>
    </citation>
    <scope>NUCLEOTIDE SEQUENCE</scope>
    <source>
        <strain evidence="1">87-6 pot B 2015</strain>
    </source>
</reference>
<organism evidence="1 2">
    <name type="scientific">Funneliformis mosseae</name>
    <name type="common">Endomycorrhizal fungus</name>
    <name type="synonym">Glomus mosseae</name>
    <dbReference type="NCBI Taxonomy" id="27381"/>
    <lineage>
        <taxon>Eukaryota</taxon>
        <taxon>Fungi</taxon>
        <taxon>Fungi incertae sedis</taxon>
        <taxon>Mucoromycota</taxon>
        <taxon>Glomeromycotina</taxon>
        <taxon>Glomeromycetes</taxon>
        <taxon>Glomerales</taxon>
        <taxon>Glomeraceae</taxon>
        <taxon>Funneliformis</taxon>
    </lineage>
</organism>
<gene>
    <name evidence="1" type="ORF">FMOSSE_LOCUS7549</name>
</gene>
<name>A0A9N9BPN7_FUNMO</name>
<proteinExistence type="predicted"/>
<evidence type="ECO:0000313" key="1">
    <source>
        <dbReference type="EMBL" id="CAG8572909.1"/>
    </source>
</evidence>
<sequence length="373" mass="43876">LLIKVFSEYGHIVCIEITIGEILCTANQFVTQKEFCQKWTVSKDCVKTMLVNLLEKFNMDVPNKLIAHYHSVNLNEIETWLNDISKKKSLWSLANQPVLFPLYKILDDKYKRQIENILKNKQKILITGVTKLSSHKICYYRVNFDNYLTSNDYQVIGSVVKNNKRLDLNGFRSFWQLIGEPKAVGYFSNCTRNTKIFCEELKVEISSRKTSCRINIEDELSPGCIIATSVQYPLSNYEHIIQVFMKSWSGKQIDLDIINRSFDSLFIFVTVQLYVINPNQQESVIPDNTTIPKFNLRYDLTYEFKVYEVNKPKVRYVIKEYKYKTRDAFDRELRMLDELKNTENIIQLINNYPSQAIMVLEYAVYDLETFLSY</sequence>
<evidence type="ECO:0000313" key="2">
    <source>
        <dbReference type="Proteomes" id="UP000789375"/>
    </source>
</evidence>